<dbReference type="Proteomes" id="UP001157125">
    <property type="component" value="Unassembled WGS sequence"/>
</dbReference>
<comment type="caution">
    <text evidence="8">The sequence shown here is derived from an EMBL/GenBank/DDBJ whole genome shotgun (WGS) entry which is preliminary data.</text>
</comment>
<dbReference type="Pfam" id="PF13806">
    <property type="entry name" value="Rieske_2"/>
    <property type="match status" value="1"/>
</dbReference>
<feature type="domain" description="Rieske" evidence="7">
    <location>
        <begin position="17"/>
        <end position="125"/>
    </location>
</feature>
<protein>
    <recommendedName>
        <fullName evidence="7">Rieske domain-containing protein</fullName>
    </recommendedName>
</protein>
<reference evidence="9" key="1">
    <citation type="journal article" date="2019" name="Int. J. Syst. Evol. Microbiol.">
        <title>The Global Catalogue of Microorganisms (GCM) 10K type strain sequencing project: providing services to taxonomists for standard genome sequencing and annotation.</title>
        <authorList>
            <consortium name="The Broad Institute Genomics Platform"/>
            <consortium name="The Broad Institute Genome Sequencing Center for Infectious Disease"/>
            <person name="Wu L."/>
            <person name="Ma J."/>
        </authorList>
    </citation>
    <scope>NUCLEOTIDE SEQUENCE [LARGE SCALE GENOMIC DNA]</scope>
    <source>
        <strain evidence="9">NBRC 112299</strain>
    </source>
</reference>
<dbReference type="PROSITE" id="PS51300">
    <property type="entry name" value="NIRD"/>
    <property type="match status" value="1"/>
</dbReference>
<evidence type="ECO:0000313" key="9">
    <source>
        <dbReference type="Proteomes" id="UP001157125"/>
    </source>
</evidence>
<dbReference type="RefSeq" id="WP_284327326.1">
    <property type="nucleotide sequence ID" value="NZ_BSUN01000001.1"/>
</dbReference>
<evidence type="ECO:0000256" key="5">
    <source>
        <dbReference type="ARBA" id="ARBA00023014"/>
    </source>
</evidence>
<keyword evidence="6" id="KW-0534">Nitrate assimilation</keyword>
<dbReference type="Gene3D" id="2.102.10.10">
    <property type="entry name" value="Rieske [2Fe-2S] iron-sulphur domain"/>
    <property type="match status" value="1"/>
</dbReference>
<dbReference type="SUPFAM" id="SSF50022">
    <property type="entry name" value="ISP domain"/>
    <property type="match status" value="1"/>
</dbReference>
<proteinExistence type="predicted"/>
<sequence>MTAVRHDSIETAATTRIEVCAYDRLTPDLGVAALIHGIQVAIFRLADGTVHAVQNLDPFSGASVMSRGITGSRGGEPTIASPIYKQVFSLLTGECLVTMDKAPHEGYAADLSVYAVTVDSGTVYVDVPGPM</sequence>
<evidence type="ECO:0000313" key="8">
    <source>
        <dbReference type="EMBL" id="GMA34287.1"/>
    </source>
</evidence>
<evidence type="ECO:0000256" key="6">
    <source>
        <dbReference type="ARBA" id="ARBA00023063"/>
    </source>
</evidence>
<name>A0ABQ6I8X1_9MICO</name>
<dbReference type="InterPro" id="IPR036922">
    <property type="entry name" value="Rieske_2Fe-2S_sf"/>
</dbReference>
<keyword evidence="5" id="KW-0411">Iron-sulfur</keyword>
<gene>
    <name evidence="8" type="ORF">GCM10025876_04910</name>
</gene>
<dbReference type="PANTHER" id="PTHR40562:SF1">
    <property type="entry name" value="NITRITE REDUCTASE (NADH) SMALL SUBUNIT"/>
    <property type="match status" value="1"/>
</dbReference>
<keyword evidence="3" id="KW-0560">Oxidoreductase</keyword>
<keyword evidence="9" id="KW-1185">Reference proteome</keyword>
<organism evidence="8 9">
    <name type="scientific">Demequina litorisediminis</name>
    <dbReference type="NCBI Taxonomy" id="1849022"/>
    <lineage>
        <taxon>Bacteria</taxon>
        <taxon>Bacillati</taxon>
        <taxon>Actinomycetota</taxon>
        <taxon>Actinomycetes</taxon>
        <taxon>Micrococcales</taxon>
        <taxon>Demequinaceae</taxon>
        <taxon>Demequina</taxon>
    </lineage>
</organism>
<dbReference type="InterPro" id="IPR012748">
    <property type="entry name" value="Rieske-like_NirD"/>
</dbReference>
<keyword evidence="1" id="KW-0001">2Fe-2S</keyword>
<dbReference type="NCBIfam" id="TIGR02378">
    <property type="entry name" value="nirD_assim_sml"/>
    <property type="match status" value="1"/>
</dbReference>
<evidence type="ECO:0000256" key="3">
    <source>
        <dbReference type="ARBA" id="ARBA00023002"/>
    </source>
</evidence>
<dbReference type="InterPro" id="IPR017941">
    <property type="entry name" value="Rieske_2Fe-2S"/>
</dbReference>
<keyword evidence="2" id="KW-0479">Metal-binding</keyword>
<evidence type="ECO:0000256" key="4">
    <source>
        <dbReference type="ARBA" id="ARBA00023004"/>
    </source>
</evidence>
<dbReference type="PROSITE" id="PS51296">
    <property type="entry name" value="RIESKE"/>
    <property type="match status" value="1"/>
</dbReference>
<dbReference type="EMBL" id="BSUN01000001">
    <property type="protein sequence ID" value="GMA34287.1"/>
    <property type="molecule type" value="Genomic_DNA"/>
</dbReference>
<keyword evidence="4" id="KW-0408">Iron</keyword>
<evidence type="ECO:0000256" key="2">
    <source>
        <dbReference type="ARBA" id="ARBA00022723"/>
    </source>
</evidence>
<dbReference type="InterPro" id="IPR017881">
    <property type="entry name" value="NirD"/>
</dbReference>
<evidence type="ECO:0000259" key="7">
    <source>
        <dbReference type="PROSITE" id="PS51296"/>
    </source>
</evidence>
<dbReference type="PANTHER" id="PTHR40562">
    <property type="match status" value="1"/>
</dbReference>
<accession>A0ABQ6I8X1</accession>
<evidence type="ECO:0000256" key="1">
    <source>
        <dbReference type="ARBA" id="ARBA00022714"/>
    </source>
</evidence>
<dbReference type="CDD" id="cd03529">
    <property type="entry name" value="Rieske_NirD"/>
    <property type="match status" value="1"/>
</dbReference>